<keyword evidence="6 19" id="KW-0808">Transferase</keyword>
<keyword evidence="8" id="KW-0256">Endoplasmic reticulum</keyword>
<evidence type="ECO:0000256" key="8">
    <source>
        <dbReference type="ARBA" id="ARBA00022824"/>
    </source>
</evidence>
<dbReference type="GO" id="GO:0005783">
    <property type="term" value="C:endoplasmic reticulum"/>
    <property type="evidence" value="ECO:0007669"/>
    <property type="project" value="UniProtKB-SubCell"/>
</dbReference>
<accession>A0A146L5F0</accession>
<dbReference type="Pfam" id="PF01762">
    <property type="entry name" value="Galactosyl_T"/>
    <property type="match status" value="1"/>
</dbReference>
<comment type="similarity">
    <text evidence="4">Belongs to the glycosyltransferase 31 family.</text>
</comment>
<evidence type="ECO:0000256" key="1">
    <source>
        <dbReference type="ARBA" id="ARBA00004240"/>
    </source>
</evidence>
<evidence type="ECO:0000256" key="18">
    <source>
        <dbReference type="SAM" id="Phobius"/>
    </source>
</evidence>
<evidence type="ECO:0000256" key="2">
    <source>
        <dbReference type="ARBA" id="ARBA00004323"/>
    </source>
</evidence>
<dbReference type="GO" id="GO:0008194">
    <property type="term" value="F:UDP-glycosyltransferase activity"/>
    <property type="evidence" value="ECO:0007669"/>
    <property type="project" value="TreeGrafter"/>
</dbReference>
<keyword evidence="12 18" id="KW-0472">Membrane</keyword>
<keyword evidence="9" id="KW-0735">Signal-anchor</keyword>
<organism evidence="19">
    <name type="scientific">Lygus hesperus</name>
    <name type="common">Western plant bug</name>
    <dbReference type="NCBI Taxonomy" id="30085"/>
    <lineage>
        <taxon>Eukaryota</taxon>
        <taxon>Metazoa</taxon>
        <taxon>Ecdysozoa</taxon>
        <taxon>Arthropoda</taxon>
        <taxon>Hexapoda</taxon>
        <taxon>Insecta</taxon>
        <taxon>Pterygota</taxon>
        <taxon>Neoptera</taxon>
        <taxon>Paraneoptera</taxon>
        <taxon>Hemiptera</taxon>
        <taxon>Heteroptera</taxon>
        <taxon>Panheteroptera</taxon>
        <taxon>Cimicomorpha</taxon>
        <taxon>Miridae</taxon>
        <taxon>Mirini</taxon>
        <taxon>Lygus</taxon>
    </lineage>
</organism>
<feature type="transmembrane region" description="Helical" evidence="18">
    <location>
        <begin position="39"/>
        <end position="57"/>
    </location>
</feature>
<keyword evidence="5" id="KW-0328">Glycosyltransferase</keyword>
<keyword evidence="7 18" id="KW-0812">Transmembrane</keyword>
<evidence type="ECO:0000256" key="6">
    <source>
        <dbReference type="ARBA" id="ARBA00022679"/>
    </source>
</evidence>
<evidence type="ECO:0000256" key="7">
    <source>
        <dbReference type="ARBA" id="ARBA00022692"/>
    </source>
</evidence>
<name>A0A146L5F0_LYGHE</name>
<evidence type="ECO:0000256" key="14">
    <source>
        <dbReference type="ARBA" id="ARBA00039104"/>
    </source>
</evidence>
<keyword evidence="11" id="KW-0333">Golgi apparatus</keyword>
<dbReference type="GO" id="GO:0016758">
    <property type="term" value="F:hexosyltransferase activity"/>
    <property type="evidence" value="ECO:0007669"/>
    <property type="project" value="InterPro"/>
</dbReference>
<dbReference type="SUPFAM" id="SSF53448">
    <property type="entry name" value="Nucleotide-diphospho-sugar transferases"/>
    <property type="match status" value="1"/>
</dbReference>
<dbReference type="Gene3D" id="3.90.550.50">
    <property type="match status" value="1"/>
</dbReference>
<comment type="pathway">
    <text evidence="3">Protein modification; protein glycosylation.</text>
</comment>
<dbReference type="InterPro" id="IPR002659">
    <property type="entry name" value="Glyco_trans_31"/>
</dbReference>
<dbReference type="PANTHER" id="PTHR11214">
    <property type="entry name" value="BETA-1,3-N-ACETYLGLUCOSAMINYLTRANSFERASE"/>
    <property type="match status" value="1"/>
</dbReference>
<gene>
    <name evidence="19" type="primary">b3galnt2_0</name>
    <name evidence="19" type="ORF">g.71786</name>
</gene>
<dbReference type="InterPro" id="IPR029044">
    <property type="entry name" value="Nucleotide-diphossugar_trans"/>
</dbReference>
<comment type="subcellular location">
    <subcellularLocation>
        <location evidence="1">Endoplasmic reticulum</location>
    </subcellularLocation>
    <subcellularLocation>
        <location evidence="2">Golgi apparatus membrane</location>
        <topology evidence="2">Single-pass type II membrane protein</topology>
    </subcellularLocation>
</comment>
<sequence>ARSIKGKAGFNSFNYQRPTYVRESLRAGRYRCSMFQSTFVHRILTGLILSGAYYFLFHSGCQWSAFLGNEPKERELLVVGILSAQNNSLQRQAIRSTWGTLLRNKPAKMVFIIGTRTCPVPPTDRTTLYTCEDWRPLIPKDRSNVLYNVEALLVSNKSCSTSPFVGYTFTVKQNLTVVNLSILSDLLNPDNKHARVKLYNSFTGEVVASATFGYDPGISPGSLLSKAIRPIRLDSSFEGEIKVNSKLNNYSCSMVLSDPSPIHVFEVLDAKGNYADSSTAKNSHIVNGGFGFMIEEIDYWAHHNSQRTFRNLLWEEHESLLGNELIVEQNVHKDLLLIDVVDVYASLSLKTLAFLRWASTLKYEFVLKTDDDVFLDIDTILDQLGSSSGWDWWSCFKVGWPAPNAGKWRDRLSPSKVYPPFPSGSGYVFRTDSLRKLLSNPNFPEGTIGEDVTIGYLATRFNFRKLTNSLCHWSCDSRCAKQPCNVPEISVEQMEKVWGSYRQCGRICECHK</sequence>
<evidence type="ECO:0000256" key="9">
    <source>
        <dbReference type="ARBA" id="ARBA00022968"/>
    </source>
</evidence>
<protein>
    <recommendedName>
        <fullName evidence="15">UDP-GalNAc:beta-1,3-N-acetylgalactosaminyltransferase 2</fullName>
        <ecNumber evidence="14">2.4.1.313</ecNumber>
    </recommendedName>
    <alternativeName>
        <fullName evidence="16">Beta-1,3-N-acetylgalactosaminyltransferase II</fullName>
    </alternativeName>
</protein>
<dbReference type="GO" id="GO:0000139">
    <property type="term" value="C:Golgi membrane"/>
    <property type="evidence" value="ECO:0007669"/>
    <property type="project" value="UniProtKB-SubCell"/>
</dbReference>
<evidence type="ECO:0000256" key="17">
    <source>
        <dbReference type="ARBA" id="ARBA00047667"/>
    </source>
</evidence>
<dbReference type="EC" id="2.4.1.313" evidence="14"/>
<evidence type="ECO:0000256" key="3">
    <source>
        <dbReference type="ARBA" id="ARBA00004922"/>
    </source>
</evidence>
<feature type="non-terminal residue" evidence="19">
    <location>
        <position position="1"/>
    </location>
</feature>
<evidence type="ECO:0000256" key="10">
    <source>
        <dbReference type="ARBA" id="ARBA00022989"/>
    </source>
</evidence>
<evidence type="ECO:0000256" key="4">
    <source>
        <dbReference type="ARBA" id="ARBA00008661"/>
    </source>
</evidence>
<proteinExistence type="inferred from homology"/>
<dbReference type="GO" id="GO:0006493">
    <property type="term" value="P:protein O-linked glycosylation"/>
    <property type="evidence" value="ECO:0007669"/>
    <property type="project" value="TreeGrafter"/>
</dbReference>
<comment type="catalytic activity">
    <reaction evidence="17">
        <text>3-O-(N-acetyl-beta-D-glucosaminyl-(1-&gt;4)-alpha-D-mannosyl)-L-threonyl-[protein] + UDP-N-acetyl-alpha-D-galactosamine = 3-O-[beta-D-GalNAc-(1-&gt;3)-beta-D-GlcNAc-(1-&gt;4)-alpha-D-Man]-L-Thr-[protein] + UDP + H(+)</text>
        <dbReference type="Rhea" id="RHEA:37667"/>
        <dbReference type="Rhea" id="RHEA-COMP:13308"/>
        <dbReference type="Rhea" id="RHEA-COMP:13618"/>
        <dbReference type="ChEBI" id="CHEBI:15378"/>
        <dbReference type="ChEBI" id="CHEBI:58223"/>
        <dbReference type="ChEBI" id="CHEBI:67138"/>
        <dbReference type="ChEBI" id="CHEBI:136709"/>
        <dbReference type="ChEBI" id="CHEBI:137540"/>
        <dbReference type="EC" id="2.4.1.313"/>
    </reaction>
</comment>
<evidence type="ECO:0000256" key="13">
    <source>
        <dbReference type="ARBA" id="ARBA00023180"/>
    </source>
</evidence>
<keyword evidence="10 18" id="KW-1133">Transmembrane helix</keyword>
<dbReference type="PANTHER" id="PTHR11214:SF219">
    <property type="entry name" value="UDP-GALNAC:BETA-1,3-N-ACETYLGALACTOSAMINYLTRANSFERASE 2"/>
    <property type="match status" value="1"/>
</dbReference>
<dbReference type="EMBL" id="GDHC01015764">
    <property type="protein sequence ID" value="JAQ02865.1"/>
    <property type="molecule type" value="Transcribed_RNA"/>
</dbReference>
<keyword evidence="13" id="KW-0325">Glycoprotein</keyword>
<evidence type="ECO:0000256" key="11">
    <source>
        <dbReference type="ARBA" id="ARBA00023034"/>
    </source>
</evidence>
<evidence type="ECO:0000256" key="5">
    <source>
        <dbReference type="ARBA" id="ARBA00022676"/>
    </source>
</evidence>
<evidence type="ECO:0000256" key="16">
    <source>
        <dbReference type="ARBA" id="ARBA00042712"/>
    </source>
</evidence>
<evidence type="ECO:0000256" key="15">
    <source>
        <dbReference type="ARBA" id="ARBA00040432"/>
    </source>
</evidence>
<reference evidence="19" key="1">
    <citation type="journal article" date="2016" name="Gigascience">
        <title>De novo construction of an expanded transcriptome assembly for the western tarnished plant bug, Lygus hesperus.</title>
        <authorList>
            <person name="Tassone E.E."/>
            <person name="Geib S.M."/>
            <person name="Hall B."/>
            <person name="Fabrick J.A."/>
            <person name="Brent C.S."/>
            <person name="Hull J.J."/>
        </authorList>
    </citation>
    <scope>NUCLEOTIDE SEQUENCE</scope>
</reference>
<evidence type="ECO:0000313" key="19">
    <source>
        <dbReference type="EMBL" id="JAQ02865.1"/>
    </source>
</evidence>
<dbReference type="AlphaFoldDB" id="A0A146L5F0"/>
<evidence type="ECO:0000256" key="12">
    <source>
        <dbReference type="ARBA" id="ARBA00023136"/>
    </source>
</evidence>